<gene>
    <name evidence="2" type="ORF">FHS21_002818</name>
</gene>
<keyword evidence="3" id="KW-1185">Reference proteome</keyword>
<keyword evidence="1" id="KW-1133">Transmembrane helix</keyword>
<comment type="caution">
    <text evidence="2">The sequence shown here is derived from an EMBL/GenBank/DDBJ whole genome shotgun (WGS) entry which is preliminary data.</text>
</comment>
<feature type="transmembrane region" description="Helical" evidence="1">
    <location>
        <begin position="6"/>
        <end position="22"/>
    </location>
</feature>
<feature type="transmembrane region" description="Helical" evidence="1">
    <location>
        <begin position="75"/>
        <end position="96"/>
    </location>
</feature>
<dbReference type="AlphaFoldDB" id="A0A839U927"/>
<accession>A0A839U927</accession>
<dbReference type="Proteomes" id="UP000554520">
    <property type="component" value="Unassembled WGS sequence"/>
</dbReference>
<proteinExistence type="predicted"/>
<dbReference type="EMBL" id="JACHXN010000008">
    <property type="protein sequence ID" value="MBB3146403.1"/>
    <property type="molecule type" value="Genomic_DNA"/>
</dbReference>
<organism evidence="2 3">
    <name type="scientific">Phyllobacterium trifolii</name>
    <dbReference type="NCBI Taxonomy" id="300193"/>
    <lineage>
        <taxon>Bacteria</taxon>
        <taxon>Pseudomonadati</taxon>
        <taxon>Pseudomonadota</taxon>
        <taxon>Alphaproteobacteria</taxon>
        <taxon>Hyphomicrobiales</taxon>
        <taxon>Phyllobacteriaceae</taxon>
        <taxon>Phyllobacterium</taxon>
    </lineage>
</organism>
<sequence length="108" mass="12500">MDLMLSVCFFLGGGIIFVNLYRRITERRDFWIDDFYCKDDLHWNPLVKLLRIQNTRLTIALQEIRGFYATRFGKIVCNLWIGSIVIALAITAWSIYVDISSMGDSIAS</sequence>
<protein>
    <submittedName>
        <fullName evidence="2">Uncharacterized protein</fullName>
    </submittedName>
</protein>
<evidence type="ECO:0000256" key="1">
    <source>
        <dbReference type="SAM" id="Phobius"/>
    </source>
</evidence>
<reference evidence="2 3" key="1">
    <citation type="submission" date="2020-08" db="EMBL/GenBank/DDBJ databases">
        <title>Genomic Encyclopedia of Type Strains, Phase III (KMG-III): the genomes of soil and plant-associated and newly described type strains.</title>
        <authorList>
            <person name="Whitman W."/>
        </authorList>
    </citation>
    <scope>NUCLEOTIDE SEQUENCE [LARGE SCALE GENOMIC DNA]</scope>
    <source>
        <strain evidence="2 3">CECT 7015</strain>
    </source>
</reference>
<keyword evidence="1" id="KW-0472">Membrane</keyword>
<keyword evidence="1" id="KW-0812">Transmembrane</keyword>
<name>A0A839U927_9HYPH</name>
<evidence type="ECO:0000313" key="3">
    <source>
        <dbReference type="Proteomes" id="UP000554520"/>
    </source>
</evidence>
<evidence type="ECO:0000313" key="2">
    <source>
        <dbReference type="EMBL" id="MBB3146403.1"/>
    </source>
</evidence>